<reference evidence="2" key="1">
    <citation type="submission" date="2015-04" db="UniProtKB">
        <authorList>
            <consortium name="EnsemblPlants"/>
        </authorList>
    </citation>
    <scope>IDENTIFICATION</scope>
</reference>
<organism evidence="2">
    <name type="scientific">Oryza punctata</name>
    <name type="common">Red rice</name>
    <dbReference type="NCBI Taxonomy" id="4537"/>
    <lineage>
        <taxon>Eukaryota</taxon>
        <taxon>Viridiplantae</taxon>
        <taxon>Streptophyta</taxon>
        <taxon>Embryophyta</taxon>
        <taxon>Tracheophyta</taxon>
        <taxon>Spermatophyta</taxon>
        <taxon>Magnoliopsida</taxon>
        <taxon>Liliopsida</taxon>
        <taxon>Poales</taxon>
        <taxon>Poaceae</taxon>
        <taxon>BOP clade</taxon>
        <taxon>Oryzoideae</taxon>
        <taxon>Oryzeae</taxon>
        <taxon>Oryzinae</taxon>
        <taxon>Oryza</taxon>
    </lineage>
</organism>
<evidence type="ECO:0008006" key="4">
    <source>
        <dbReference type="Google" id="ProtNLM"/>
    </source>
</evidence>
<dbReference type="eggNOG" id="ENOG502R42J">
    <property type="taxonomic scope" value="Eukaryota"/>
</dbReference>
<evidence type="ECO:0000313" key="2">
    <source>
        <dbReference type="EnsemblPlants" id="OPUNC01G35130.1"/>
    </source>
</evidence>
<evidence type="ECO:0000313" key="3">
    <source>
        <dbReference type="Proteomes" id="UP000026962"/>
    </source>
</evidence>
<dbReference type="Gramene" id="OPUNC01G35130.1">
    <property type="protein sequence ID" value="OPUNC01G35130.1"/>
    <property type="gene ID" value="OPUNC01G35130"/>
</dbReference>
<dbReference type="Gene3D" id="3.40.395.10">
    <property type="entry name" value="Adenoviral Proteinase, Chain A"/>
    <property type="match status" value="1"/>
</dbReference>
<accession>A0A0E0JQP5</accession>
<dbReference type="AlphaFoldDB" id="A0A0E0JQP5"/>
<dbReference type="PANTHER" id="PTHR34835:SF43">
    <property type="entry name" value="OS01G0152500 PROTEIN"/>
    <property type="match status" value="1"/>
</dbReference>
<reference evidence="2" key="2">
    <citation type="submission" date="2018-05" db="EMBL/GenBank/DDBJ databases">
        <title>OpunRS2 (Oryza punctata Reference Sequence Version 2).</title>
        <authorList>
            <person name="Zhang J."/>
            <person name="Kudrna D."/>
            <person name="Lee S."/>
            <person name="Talag J."/>
            <person name="Welchert J."/>
            <person name="Wing R.A."/>
        </authorList>
    </citation>
    <scope>NUCLEOTIDE SEQUENCE [LARGE SCALE GENOMIC DNA]</scope>
</reference>
<dbReference type="EnsemblPlants" id="OPUNC01G35130.1">
    <property type="protein sequence ID" value="OPUNC01G35130.1"/>
    <property type="gene ID" value="OPUNC01G35130"/>
</dbReference>
<dbReference type="HOGENOM" id="CLU_017109_0_0_1"/>
<sequence length="847" mass="95893">MPRLPKCASVRRTSKRRSLTGSDNPSVRVVENDDDDFVSPRRKKNVRVKFVPPVSRCIPSSITPIIKRFCSEKKALVKEMGFEGLFHMPFIINHRDFSYWLLSRVSPSRSAIELESGDVLPLSPDVVNKVLGIPCVGLELEAPSMDVIGHVKKLTAERLNVVQFKDINKELLEDILEKPYVGGMTNDEKDAFKTAFLMLVMMKFLAPQSNMDNKCPRYFSALLDPSDISKFNWSAYVLNEILDAATVVEKKIVDDTKCGYITGCVILLQVYYLDNVDFGHLSLNHNVVPRIAMYDRDVIKERYQLDINVRNPYQPTKFGKLKLRSKKDVCYHRIGEITNLNDVQGKEINNAGVQVEAQHAAEIIQKAQELKSFWISCIGNLDKATESLVKVTEASKSLSSMNTPVTNADGFSEGYTCTMVNDEAEKGTEVDQTPYRGKDLEDASQDGAKCTPVVLTQTSTKESIDLNRTVPHRTYTGLDFDPPSFDLKIDFSPSENPATPVSPRSISQDVAAASLDHLQGIYIENSKGEIKLQYPVKREFPEPRVLQFEGNSGTQRWKTATTSLFELISEQICTSSQGVRDVLLNWIRSYQDPSHLKRVWVSNTTHPHQTLIGAQVRAILGANERLEHCSCVIYIRRMLEIEFEKFGATPAYGWRHFVEPDFTLAAIAGNEWWSPNFFRSQFIGDSIKYNVSKCAIIFVPMCEMSHWKCYAFKLRERVVQILDPNKSVRGSDIHAENNHYLNGPVLAKAMQDCLSIFFQDWTDDITKWKQTEPNVPPMHLGVGSGINTLVYMKSWDGLKCVGEVNQVSMDNMREDIVMDIMAMKANVIPLPDVVEQLMKQYNNVVFE</sequence>
<keyword evidence="3" id="KW-1185">Reference proteome</keyword>
<proteinExistence type="predicted"/>
<protein>
    <recommendedName>
        <fullName evidence="4">Ubiquitin-like protease family profile domain-containing protein</fullName>
    </recommendedName>
</protein>
<name>A0A0E0JQP5_ORYPU</name>
<dbReference type="Proteomes" id="UP000026962">
    <property type="component" value="Chromosome 1"/>
</dbReference>
<dbReference type="SUPFAM" id="SSF54001">
    <property type="entry name" value="Cysteine proteinases"/>
    <property type="match status" value="1"/>
</dbReference>
<dbReference type="InterPro" id="IPR038765">
    <property type="entry name" value="Papain-like_cys_pep_sf"/>
</dbReference>
<feature type="region of interest" description="Disordered" evidence="1">
    <location>
        <begin position="1"/>
        <end position="32"/>
    </location>
</feature>
<evidence type="ECO:0000256" key="1">
    <source>
        <dbReference type="SAM" id="MobiDB-lite"/>
    </source>
</evidence>
<dbReference type="PANTHER" id="PTHR34835">
    <property type="entry name" value="OS07G0283600 PROTEIN-RELATED"/>
    <property type="match status" value="1"/>
</dbReference>